<dbReference type="GO" id="GO:0070063">
    <property type="term" value="F:RNA polymerase binding"/>
    <property type="evidence" value="ECO:0007669"/>
    <property type="project" value="InterPro"/>
</dbReference>
<dbReference type="SUPFAM" id="SSF54534">
    <property type="entry name" value="FKBP-like"/>
    <property type="match status" value="1"/>
</dbReference>
<keyword evidence="3" id="KW-0648">Protein biosynthesis</keyword>
<name>A0A848DSE4_9PSEU</name>
<dbReference type="Gene3D" id="3.10.50.30">
    <property type="entry name" value="Transcription elongation factor, GreA/GreB, C-terminal domain"/>
    <property type="match status" value="1"/>
</dbReference>
<feature type="region of interest" description="Disordered" evidence="1">
    <location>
        <begin position="30"/>
        <end position="61"/>
    </location>
</feature>
<keyword evidence="3" id="KW-0251">Elongation factor</keyword>
<dbReference type="GO" id="GO:0003677">
    <property type="term" value="F:DNA binding"/>
    <property type="evidence" value="ECO:0007669"/>
    <property type="project" value="InterPro"/>
</dbReference>
<dbReference type="EMBL" id="JAAXKZ010000159">
    <property type="protein sequence ID" value="NMH95154.1"/>
    <property type="molecule type" value="Genomic_DNA"/>
</dbReference>
<dbReference type="Pfam" id="PF01272">
    <property type="entry name" value="GreA_GreB"/>
    <property type="match status" value="1"/>
</dbReference>
<proteinExistence type="predicted"/>
<protein>
    <submittedName>
        <fullName evidence="3">Transcription elongation factor GreA</fullName>
    </submittedName>
</protein>
<keyword evidence="4" id="KW-1185">Reference proteome</keyword>
<dbReference type="AlphaFoldDB" id="A0A848DSE4"/>
<comment type="caution">
    <text evidence="3">The sequence shown here is derived from an EMBL/GenBank/DDBJ whole genome shotgun (WGS) entry which is preliminary data.</text>
</comment>
<evidence type="ECO:0000259" key="2">
    <source>
        <dbReference type="Pfam" id="PF01272"/>
    </source>
</evidence>
<dbReference type="GO" id="GO:0003746">
    <property type="term" value="F:translation elongation factor activity"/>
    <property type="evidence" value="ECO:0007669"/>
    <property type="project" value="UniProtKB-KW"/>
</dbReference>
<dbReference type="PIRSF" id="PIRSF006092">
    <property type="entry name" value="GreA_GreB"/>
    <property type="match status" value="1"/>
</dbReference>
<dbReference type="InterPro" id="IPR036953">
    <property type="entry name" value="GreA/GreB_C_sf"/>
</dbReference>
<dbReference type="InterPro" id="IPR023459">
    <property type="entry name" value="Tscrpt_elong_fac_GreA/B_fam"/>
</dbReference>
<evidence type="ECO:0000313" key="3">
    <source>
        <dbReference type="EMBL" id="NMH95154.1"/>
    </source>
</evidence>
<accession>A0A848DSE4</accession>
<feature type="domain" description="Transcription elongation factor GreA/GreB C-terminal" evidence="2">
    <location>
        <begin position="87"/>
        <end position="153"/>
    </location>
</feature>
<dbReference type="InterPro" id="IPR001437">
    <property type="entry name" value="Tscrpt_elong_fac_GreA/B_C"/>
</dbReference>
<dbReference type="Proteomes" id="UP000586918">
    <property type="component" value="Unassembled WGS sequence"/>
</dbReference>
<gene>
    <name evidence="3" type="ORF">HF519_27075</name>
</gene>
<feature type="compositionally biased region" description="Basic and acidic residues" evidence="1">
    <location>
        <begin position="41"/>
        <end position="61"/>
    </location>
</feature>
<evidence type="ECO:0000256" key="1">
    <source>
        <dbReference type="SAM" id="MobiDB-lite"/>
    </source>
</evidence>
<organism evidence="3 4">
    <name type="scientific">Pseudonocardia bannensis</name>
    <dbReference type="NCBI Taxonomy" id="630973"/>
    <lineage>
        <taxon>Bacteria</taxon>
        <taxon>Bacillati</taxon>
        <taxon>Actinomycetota</taxon>
        <taxon>Actinomycetes</taxon>
        <taxon>Pseudonocardiales</taxon>
        <taxon>Pseudonocardiaceae</taxon>
        <taxon>Pseudonocardia</taxon>
    </lineage>
</organism>
<evidence type="ECO:0000313" key="4">
    <source>
        <dbReference type="Proteomes" id="UP000586918"/>
    </source>
</evidence>
<dbReference type="GO" id="GO:0032784">
    <property type="term" value="P:regulation of DNA-templated transcription elongation"/>
    <property type="evidence" value="ECO:0007669"/>
    <property type="project" value="InterPro"/>
</dbReference>
<sequence>MIVTDTPRVWLTPAAYERLKIELSGLLAQRSGQGMGGEPRPGGDQDRDTAGEQSILEDRDRDLRIRKLQEMMRNAVIGQEPPDDGIAEPGMVLTVRYADEASTETFLLADREPGSDGDIEVCSPSSPLGTALSGAKQGEQRRFQLPNGQMMTVSLVRAVPYTTSSSPDR</sequence>
<reference evidence="3 4" key="1">
    <citation type="submission" date="2020-04" db="EMBL/GenBank/DDBJ databases">
        <authorList>
            <person name="Klaysubun C."/>
            <person name="Duangmal K."/>
            <person name="Lipun K."/>
        </authorList>
    </citation>
    <scope>NUCLEOTIDE SEQUENCE [LARGE SCALE GENOMIC DNA]</scope>
    <source>
        <strain evidence="3 4">DSM 45300</strain>
    </source>
</reference>